<organism evidence="1 2">
    <name type="scientific">Flavobacterium keumense</name>
    <dbReference type="NCBI Taxonomy" id="1306518"/>
    <lineage>
        <taxon>Bacteria</taxon>
        <taxon>Pseudomonadati</taxon>
        <taxon>Bacteroidota</taxon>
        <taxon>Flavobacteriia</taxon>
        <taxon>Flavobacteriales</taxon>
        <taxon>Flavobacteriaceae</taxon>
        <taxon>Flavobacterium</taxon>
    </lineage>
</organism>
<reference evidence="1 2" key="1">
    <citation type="submission" date="2022-02" db="EMBL/GenBank/DDBJ databases">
        <authorList>
            <person name="Cha I.-T."/>
            <person name="Lee K.-E."/>
            <person name="Park S.-J."/>
        </authorList>
    </citation>
    <scope>NUCLEOTIDE SEQUENCE [LARGE SCALE GENOMIC DNA]</scope>
    <source>
        <strain evidence="1 2">K3R-10</strain>
    </source>
</reference>
<keyword evidence="2" id="KW-1185">Reference proteome</keyword>
<dbReference type="Gene3D" id="3.40.50.300">
    <property type="entry name" value="P-loop containing nucleotide triphosphate hydrolases"/>
    <property type="match status" value="1"/>
</dbReference>
<name>A0ABY8N2A5_9FLAO</name>
<evidence type="ECO:0008006" key="3">
    <source>
        <dbReference type="Google" id="ProtNLM"/>
    </source>
</evidence>
<evidence type="ECO:0000313" key="1">
    <source>
        <dbReference type="EMBL" id="WGK93797.1"/>
    </source>
</evidence>
<dbReference type="Proteomes" id="UP001232117">
    <property type="component" value="Chromosome"/>
</dbReference>
<proteinExistence type="predicted"/>
<accession>A0ABY8N2A5</accession>
<sequence>MRNKTNQWKYGYNEQIDTVIISRDGTLGRIYNVCGLNIGFPEQPDHKQILNWDKTTINQKWKREEIPNDLGEHNWHYAKFENYIDECHKRRYEGVWVYIKGIPVYIPGTYYYGLQWIREEHQYPKFRIIQNELMIFWEACKADDRCYGMQYVKNRRFGATMLGIFELLESGTITSNKLLGIVSKKGKDAKKIFNRLVRAFKRMPPFFIPETDGNTTPKTELIFAKPSRKRKKGETLKEEEALETEIVWHNTEINAMDGDKIFRSILDESAKYPKEVPFDDYWYIVKTSHRVGRRITGKSFVISTVNDLDKGGREYKTVWDQSDISKRNDNGQTKSGLYRIFIPAKYGLEGFYDEYGFSIVDEPTEPVKSDIGDTIKQGSASYLKAELDALKDDPAKYNEQLRQFPDTERDAFRESADECAFDLMKLLEQIDHNEFELEDSEYGNNLVERGNFEWKDGIQDTEVIWRPNLEKGRFWIRKDAHPPLEYRNQKEMKMIRGVLAWAPKNEHIGCGGVDPYNRSKTVDNRGSQGSIHFSTKYNTGPFPNNAFILEYIDRPSKVELFYEDVIMAMVYLSMPILPELSSEKFSQYLIDRKYRHFVKNNPFKKWDDMSDSEKTFGGVPPQDAKIGDQQYYAVEAYIADHVGVARDTSNRPIGQMGEMYFNRTLIQWKEVDPQKRTKYDAYISSSLSILGNQNRIIQEVEKPKPMRVPFKKYDNKGSISKAV</sequence>
<evidence type="ECO:0000313" key="2">
    <source>
        <dbReference type="Proteomes" id="UP001232117"/>
    </source>
</evidence>
<dbReference type="RefSeq" id="WP_264533474.1">
    <property type="nucleotide sequence ID" value="NZ_CP092332.1"/>
</dbReference>
<protein>
    <recommendedName>
        <fullName evidence="3">Terminase</fullName>
    </recommendedName>
</protein>
<gene>
    <name evidence="1" type="ORF">MG292_06750</name>
</gene>
<reference evidence="1 2" key="2">
    <citation type="submission" date="2023-06" db="EMBL/GenBank/DDBJ databases">
        <title>Complete Genome Sequence of Flavobacterium keumense K3R-10.</title>
        <authorList>
            <person name="Jeong H."/>
            <person name="Jhang S.Y."/>
            <person name="Kim J.N."/>
        </authorList>
    </citation>
    <scope>NUCLEOTIDE SEQUENCE [LARGE SCALE GENOMIC DNA]</scope>
    <source>
        <strain evidence="1 2">K3R-10</strain>
    </source>
</reference>
<dbReference type="InterPro" id="IPR027417">
    <property type="entry name" value="P-loop_NTPase"/>
</dbReference>
<dbReference type="EMBL" id="CP092332">
    <property type="protein sequence ID" value="WGK93797.1"/>
    <property type="molecule type" value="Genomic_DNA"/>
</dbReference>